<gene>
    <name evidence="1" type="ORF">ACAOBT_LOCUS24913</name>
</gene>
<comment type="caution">
    <text evidence="1">The sequence shown here is derived from an EMBL/GenBank/DDBJ whole genome shotgun (WGS) entry which is preliminary data.</text>
</comment>
<dbReference type="Proteomes" id="UP001152888">
    <property type="component" value="Unassembled WGS sequence"/>
</dbReference>
<dbReference type="EMBL" id="CAKOFQ010007361">
    <property type="protein sequence ID" value="CAH1999355.1"/>
    <property type="molecule type" value="Genomic_DNA"/>
</dbReference>
<evidence type="ECO:0000313" key="1">
    <source>
        <dbReference type="EMBL" id="CAH1999355.1"/>
    </source>
</evidence>
<organism evidence="1 2">
    <name type="scientific">Acanthoscelides obtectus</name>
    <name type="common">Bean weevil</name>
    <name type="synonym">Bruchus obtectus</name>
    <dbReference type="NCBI Taxonomy" id="200917"/>
    <lineage>
        <taxon>Eukaryota</taxon>
        <taxon>Metazoa</taxon>
        <taxon>Ecdysozoa</taxon>
        <taxon>Arthropoda</taxon>
        <taxon>Hexapoda</taxon>
        <taxon>Insecta</taxon>
        <taxon>Pterygota</taxon>
        <taxon>Neoptera</taxon>
        <taxon>Endopterygota</taxon>
        <taxon>Coleoptera</taxon>
        <taxon>Polyphaga</taxon>
        <taxon>Cucujiformia</taxon>
        <taxon>Chrysomeloidea</taxon>
        <taxon>Chrysomelidae</taxon>
        <taxon>Bruchinae</taxon>
        <taxon>Bruchini</taxon>
        <taxon>Acanthoscelides</taxon>
    </lineage>
</organism>
<dbReference type="AlphaFoldDB" id="A0A9P0LT01"/>
<proteinExistence type="predicted"/>
<evidence type="ECO:0000313" key="2">
    <source>
        <dbReference type="Proteomes" id="UP001152888"/>
    </source>
</evidence>
<name>A0A9P0LT01_ACAOB</name>
<accession>A0A9P0LT01</accession>
<protein>
    <submittedName>
        <fullName evidence="1">Uncharacterized protein</fullName>
    </submittedName>
</protein>
<reference evidence="1" key="1">
    <citation type="submission" date="2022-03" db="EMBL/GenBank/DDBJ databases">
        <authorList>
            <person name="Sayadi A."/>
        </authorList>
    </citation>
    <scope>NUCLEOTIDE SEQUENCE</scope>
</reference>
<keyword evidence="2" id="KW-1185">Reference proteome</keyword>
<sequence>MLNRICLLSISATTTNSRQCCFMVQRIGHVYGVTRMSDTTSDICWEPRQRLSFDARLLATSVGNRARDSPSVRDY</sequence>